<dbReference type="SUPFAM" id="SSF51735">
    <property type="entry name" value="NAD(P)-binding Rossmann-fold domains"/>
    <property type="match status" value="1"/>
</dbReference>
<dbReference type="GO" id="GO:0008270">
    <property type="term" value="F:zinc ion binding"/>
    <property type="evidence" value="ECO:0007669"/>
    <property type="project" value="InterPro"/>
</dbReference>
<protein>
    <submittedName>
        <fullName evidence="7">Threonine dehydrogenase-like Zn-dependent dehydrogenase</fullName>
    </submittedName>
</protein>
<evidence type="ECO:0000259" key="6">
    <source>
        <dbReference type="SMART" id="SM00829"/>
    </source>
</evidence>
<sequence length="349" mass="37397">MKAVIYGGKGKINVENIDEPKLRNDTDVLVRVKAASICGTDVRLYWGTMNDMFGYEAGDAMGHEFAGVVEEVGKAVHNFKKGQRVVSPFSTHCGHCYYCERDHITHCEKLTAFGLGKHWGSLGGGQAELVCVPNADRTLLALDDRVSDEHATVLPDVLTGVFASFEGMRGGSSVAILGCGPVGLASVMCARLLGAGPIFAIDHHENRLAIAAKLGAIPINFDQQDPVDAVKSQTGGRGADIATDTVGKIGSVNLAYPLVRPRGVLKMLGYIDPKEQIPIGPASLAHITLEPCLVPPIRRYQPRVMKLIADGKLDPTPLLSHTMPLSEAPLAYKMMGERLDGAIKIVLKP</sequence>
<comment type="cofactor">
    <cofactor evidence="1 5">
        <name>Zn(2+)</name>
        <dbReference type="ChEBI" id="CHEBI:29105"/>
    </cofactor>
</comment>
<reference evidence="7 8" key="1">
    <citation type="submission" date="2019-03" db="EMBL/GenBank/DDBJ databases">
        <title>Genomic Encyclopedia of Type Strains, Phase IV (KMG-IV): sequencing the most valuable type-strain genomes for metagenomic binning, comparative biology and taxonomic classification.</title>
        <authorList>
            <person name="Goeker M."/>
        </authorList>
    </citation>
    <scope>NUCLEOTIDE SEQUENCE [LARGE SCALE GENOMIC DNA]</scope>
    <source>
        <strain evidence="7 8">DSM 26377</strain>
    </source>
</reference>
<evidence type="ECO:0000256" key="4">
    <source>
        <dbReference type="ARBA" id="ARBA00023002"/>
    </source>
</evidence>
<dbReference type="Gene3D" id="3.90.180.10">
    <property type="entry name" value="Medium-chain alcohol dehydrogenases, catalytic domain"/>
    <property type="match status" value="1"/>
</dbReference>
<keyword evidence="2 5" id="KW-0479">Metal-binding</keyword>
<dbReference type="PANTHER" id="PTHR42813:SF2">
    <property type="entry name" value="DEHYDROGENASE, ZINC-CONTAINING, PUTATIVE (AFU_ORTHOLOGUE AFUA_2G02810)-RELATED"/>
    <property type="match status" value="1"/>
</dbReference>
<dbReference type="Proteomes" id="UP000295341">
    <property type="component" value="Unassembled WGS sequence"/>
</dbReference>
<evidence type="ECO:0000313" key="8">
    <source>
        <dbReference type="Proteomes" id="UP000295341"/>
    </source>
</evidence>
<feature type="domain" description="Enoyl reductase (ER)" evidence="6">
    <location>
        <begin position="7"/>
        <end position="347"/>
    </location>
</feature>
<keyword evidence="8" id="KW-1185">Reference proteome</keyword>
<dbReference type="PROSITE" id="PS00059">
    <property type="entry name" value="ADH_ZINC"/>
    <property type="match status" value="1"/>
</dbReference>
<dbReference type="SMART" id="SM00829">
    <property type="entry name" value="PKS_ER"/>
    <property type="match status" value="1"/>
</dbReference>
<evidence type="ECO:0000256" key="5">
    <source>
        <dbReference type="RuleBase" id="RU361277"/>
    </source>
</evidence>
<accession>A0A4R7PDQ1</accession>
<dbReference type="RefSeq" id="WP_133880298.1">
    <property type="nucleotide sequence ID" value="NZ_MWIN01000012.1"/>
</dbReference>
<proteinExistence type="inferred from homology"/>
<dbReference type="EMBL" id="SOBT01000008">
    <property type="protein sequence ID" value="TDU31739.1"/>
    <property type="molecule type" value="Genomic_DNA"/>
</dbReference>
<evidence type="ECO:0000256" key="2">
    <source>
        <dbReference type="ARBA" id="ARBA00022723"/>
    </source>
</evidence>
<dbReference type="AlphaFoldDB" id="A0A4R7PDQ1"/>
<comment type="caution">
    <text evidence="7">The sequence shown here is derived from an EMBL/GenBank/DDBJ whole genome shotgun (WGS) entry which is preliminary data.</text>
</comment>
<dbReference type="Gene3D" id="3.40.50.720">
    <property type="entry name" value="NAD(P)-binding Rossmann-like Domain"/>
    <property type="match status" value="1"/>
</dbReference>
<dbReference type="PANTHER" id="PTHR42813">
    <property type="entry name" value="ZINC-TYPE ALCOHOL DEHYDROGENASE-LIKE"/>
    <property type="match status" value="1"/>
</dbReference>
<evidence type="ECO:0000256" key="1">
    <source>
        <dbReference type="ARBA" id="ARBA00001947"/>
    </source>
</evidence>
<dbReference type="GO" id="GO:0016616">
    <property type="term" value="F:oxidoreductase activity, acting on the CH-OH group of donors, NAD or NADP as acceptor"/>
    <property type="evidence" value="ECO:0007669"/>
    <property type="project" value="UniProtKB-ARBA"/>
</dbReference>
<dbReference type="SUPFAM" id="SSF50129">
    <property type="entry name" value="GroES-like"/>
    <property type="match status" value="1"/>
</dbReference>
<dbReference type="Pfam" id="PF08240">
    <property type="entry name" value="ADH_N"/>
    <property type="match status" value="1"/>
</dbReference>
<evidence type="ECO:0000313" key="7">
    <source>
        <dbReference type="EMBL" id="TDU31739.1"/>
    </source>
</evidence>
<comment type="similarity">
    <text evidence="5">Belongs to the zinc-containing alcohol dehydrogenase family.</text>
</comment>
<name>A0A4R7PDQ1_9GAMM</name>
<keyword evidence="3 5" id="KW-0862">Zinc</keyword>
<dbReference type="InterPro" id="IPR013149">
    <property type="entry name" value="ADH-like_C"/>
</dbReference>
<dbReference type="InterPro" id="IPR002328">
    <property type="entry name" value="ADH_Zn_CS"/>
</dbReference>
<dbReference type="InterPro" id="IPR013154">
    <property type="entry name" value="ADH-like_N"/>
</dbReference>
<dbReference type="OrthoDB" id="9773078at2"/>
<dbReference type="InterPro" id="IPR020843">
    <property type="entry name" value="ER"/>
</dbReference>
<dbReference type="InterPro" id="IPR036291">
    <property type="entry name" value="NAD(P)-bd_dom_sf"/>
</dbReference>
<dbReference type="InterPro" id="IPR011032">
    <property type="entry name" value="GroES-like_sf"/>
</dbReference>
<gene>
    <name evidence="7" type="ORF">DFR24_1119</name>
</gene>
<keyword evidence="4" id="KW-0560">Oxidoreductase</keyword>
<organism evidence="7 8">
    <name type="scientific">Panacagrimonas perspica</name>
    <dbReference type="NCBI Taxonomy" id="381431"/>
    <lineage>
        <taxon>Bacteria</taxon>
        <taxon>Pseudomonadati</taxon>
        <taxon>Pseudomonadota</taxon>
        <taxon>Gammaproteobacteria</taxon>
        <taxon>Nevskiales</taxon>
        <taxon>Nevskiaceae</taxon>
        <taxon>Panacagrimonas</taxon>
    </lineage>
</organism>
<dbReference type="Pfam" id="PF00107">
    <property type="entry name" value="ADH_zinc_N"/>
    <property type="match status" value="1"/>
</dbReference>
<evidence type="ECO:0000256" key="3">
    <source>
        <dbReference type="ARBA" id="ARBA00022833"/>
    </source>
</evidence>